<accession>A0A7Z6UAW8</accession>
<reference evidence="2 3" key="1">
    <citation type="submission" date="2018-08" db="EMBL/GenBank/DDBJ databases">
        <title>Recombination of ecologically and evolutionarily significant loci maintains genetic cohesion in the Pseudomonas syringae species complex.</title>
        <authorList>
            <person name="Dillon M."/>
            <person name="Thakur S."/>
            <person name="Almeida R.N.D."/>
            <person name="Weir B.S."/>
            <person name="Guttman D.S."/>
        </authorList>
    </citation>
    <scope>NUCLEOTIDE SEQUENCE [LARGE SCALE GENOMIC DNA]</scope>
    <source>
        <strain evidence="2 3">ICMP 19589</strain>
    </source>
</reference>
<evidence type="ECO:0000313" key="2">
    <source>
        <dbReference type="EMBL" id="RMP83716.1"/>
    </source>
</evidence>
<evidence type="ECO:0000313" key="3">
    <source>
        <dbReference type="Proteomes" id="UP000282289"/>
    </source>
</evidence>
<gene>
    <name evidence="2" type="ORF">ALQ15_200110</name>
</gene>
<feature type="region of interest" description="Disordered" evidence="1">
    <location>
        <begin position="36"/>
        <end position="57"/>
    </location>
</feature>
<dbReference type="AlphaFoldDB" id="A0A7Z6UAW8"/>
<proteinExistence type="predicted"/>
<comment type="caution">
    <text evidence="2">The sequence shown here is derived from an EMBL/GenBank/DDBJ whole genome shotgun (WGS) entry which is preliminary data.</text>
</comment>
<dbReference type="RefSeq" id="WP_147468546.1">
    <property type="nucleotide sequence ID" value="NZ_RBQT01000020.1"/>
</dbReference>
<evidence type="ECO:0000256" key="1">
    <source>
        <dbReference type="SAM" id="MobiDB-lite"/>
    </source>
</evidence>
<feature type="compositionally biased region" description="Polar residues" evidence="1">
    <location>
        <begin position="43"/>
        <end position="53"/>
    </location>
</feature>
<dbReference type="EMBL" id="RBQT01000020">
    <property type="protein sequence ID" value="RMP83716.1"/>
    <property type="molecule type" value="Genomic_DNA"/>
</dbReference>
<name>A0A7Z6UAW8_PSESF</name>
<dbReference type="Proteomes" id="UP000282289">
    <property type="component" value="Unassembled WGS sequence"/>
</dbReference>
<protein>
    <submittedName>
        <fullName evidence="2">Uncharacterized protein</fullName>
    </submittedName>
</protein>
<sequence length="127" mass="14314">MNDRKKRLLAKSQRTADLGIPVRQCSDAPKTYAVPTARRESVPTLQPATSQPFESEPTWAMDQYERVLKIMQDMALVVERSPAAFKSMDEEALRQHFLVQLNAQFEGKASGETFNMSGKTVILLREG</sequence>
<organism evidence="2 3">
    <name type="scientific">Pseudomonas syringae pv. actinidiae</name>
    <dbReference type="NCBI Taxonomy" id="103796"/>
    <lineage>
        <taxon>Bacteria</taxon>
        <taxon>Pseudomonadati</taxon>
        <taxon>Pseudomonadota</taxon>
        <taxon>Gammaproteobacteria</taxon>
        <taxon>Pseudomonadales</taxon>
        <taxon>Pseudomonadaceae</taxon>
        <taxon>Pseudomonas</taxon>
        <taxon>Pseudomonas syringae</taxon>
    </lineage>
</organism>